<evidence type="ECO:0000313" key="2">
    <source>
        <dbReference type="Proteomes" id="UP001497700"/>
    </source>
</evidence>
<keyword evidence="2" id="KW-1185">Reference proteome</keyword>
<dbReference type="EMBL" id="MU393446">
    <property type="protein sequence ID" value="KAI4867521.1"/>
    <property type="molecule type" value="Genomic_DNA"/>
</dbReference>
<sequence>MSRVPFQPTSEDDRYPTRNPSISPVTSFSHSVISGHAASYGPYPNATSTSAANIPLGNIPYGSFSSWTASVETIRNPTTKNDKFKTFKARFQRNAQKPPVDRPLSRWWWWWEILAIILSVACMCTLVTLLTKMDGLPLQSWWLPIEPNSLVAALTTIAKASMMVPAASCIGQLKWRHFMTQPRRLIDLQIFDDASRGPWGSAVLLWSLCFRARVLVTFGFALITIVALGIDTSAQQVLTFPLRETQLNNVSVELGTADRYNSKGFLDDTVYGGPIWVPNSDLLALEASIINAATGSVFKPHFTCPEPATRCQWDTFTTLGVCADFANVTDVAVPNCTDTSWGINCTYSFPGMVNFDPGDMVLEWNTESTGGAGPATTLFQSQFQGYQRVSNSSTLGTFMAVKASNYGYPEGSKSPPVQVYFNTFSWCTQTFRNITGSQTDVKAGQMSPEGLTYTDALRVGDSDNTMGADYYFYVAKSTGHAFNISEMAVISLPNYLHTLLSATVQHSIYRPDTGPENRLLEIGFALQNSDLKSIITGIAETLTNQIRTKNHGDNNDASIITGAAFFNETYIHVRWGWMALPLAEVLLTALLLVVSIMITRGQPLLRQSLIALLTNRLEGWSEDELHVPEPQTQEKLDDLAEKMLAKLEADDVGHFKFLRK</sequence>
<protein>
    <submittedName>
        <fullName evidence="1">Uncharacterized protein</fullName>
    </submittedName>
</protein>
<proteinExistence type="predicted"/>
<evidence type="ECO:0000313" key="1">
    <source>
        <dbReference type="EMBL" id="KAI4867521.1"/>
    </source>
</evidence>
<dbReference type="Proteomes" id="UP001497700">
    <property type="component" value="Unassembled WGS sequence"/>
</dbReference>
<accession>A0ACB9Z856</accession>
<gene>
    <name evidence="1" type="ORF">F4820DRAFT_197837</name>
</gene>
<reference evidence="1 2" key="1">
    <citation type="journal article" date="2022" name="New Phytol.">
        <title>Ecological generalism drives hyperdiversity of secondary metabolite gene clusters in xylarialean endophytes.</title>
        <authorList>
            <person name="Franco M.E.E."/>
            <person name="Wisecaver J.H."/>
            <person name="Arnold A.E."/>
            <person name="Ju Y.M."/>
            <person name="Slot J.C."/>
            <person name="Ahrendt S."/>
            <person name="Moore L.P."/>
            <person name="Eastman K.E."/>
            <person name="Scott K."/>
            <person name="Konkel Z."/>
            <person name="Mondo S.J."/>
            <person name="Kuo A."/>
            <person name="Hayes R.D."/>
            <person name="Haridas S."/>
            <person name="Andreopoulos B."/>
            <person name="Riley R."/>
            <person name="LaButti K."/>
            <person name="Pangilinan J."/>
            <person name="Lipzen A."/>
            <person name="Amirebrahimi M."/>
            <person name="Yan J."/>
            <person name="Adam C."/>
            <person name="Keymanesh K."/>
            <person name="Ng V."/>
            <person name="Louie K."/>
            <person name="Northen T."/>
            <person name="Drula E."/>
            <person name="Henrissat B."/>
            <person name="Hsieh H.M."/>
            <person name="Youens-Clark K."/>
            <person name="Lutzoni F."/>
            <person name="Miadlikowska J."/>
            <person name="Eastwood D.C."/>
            <person name="Hamelin R.C."/>
            <person name="Grigoriev I.V."/>
            <person name="U'Ren J.M."/>
        </authorList>
    </citation>
    <scope>NUCLEOTIDE SEQUENCE [LARGE SCALE GENOMIC DNA]</scope>
    <source>
        <strain evidence="1 2">CBS 119005</strain>
    </source>
</reference>
<comment type="caution">
    <text evidence="1">The sequence shown here is derived from an EMBL/GenBank/DDBJ whole genome shotgun (WGS) entry which is preliminary data.</text>
</comment>
<name>A0ACB9Z856_9PEZI</name>
<organism evidence="1 2">
    <name type="scientific">Hypoxylon rubiginosum</name>
    <dbReference type="NCBI Taxonomy" id="110542"/>
    <lineage>
        <taxon>Eukaryota</taxon>
        <taxon>Fungi</taxon>
        <taxon>Dikarya</taxon>
        <taxon>Ascomycota</taxon>
        <taxon>Pezizomycotina</taxon>
        <taxon>Sordariomycetes</taxon>
        <taxon>Xylariomycetidae</taxon>
        <taxon>Xylariales</taxon>
        <taxon>Hypoxylaceae</taxon>
        <taxon>Hypoxylon</taxon>
    </lineage>
</organism>